<feature type="region of interest" description="Disordered" evidence="1">
    <location>
        <begin position="159"/>
        <end position="206"/>
    </location>
</feature>
<feature type="compositionally biased region" description="Low complexity" evidence="1">
    <location>
        <begin position="186"/>
        <end position="195"/>
    </location>
</feature>
<evidence type="ECO:0000313" key="3">
    <source>
        <dbReference type="Proteomes" id="UP000324800"/>
    </source>
</evidence>
<dbReference type="GO" id="GO:0071479">
    <property type="term" value="P:cellular response to ionizing radiation"/>
    <property type="evidence" value="ECO:0007669"/>
    <property type="project" value="TreeGrafter"/>
</dbReference>
<dbReference type="Proteomes" id="UP000324800">
    <property type="component" value="Unassembled WGS sequence"/>
</dbReference>
<dbReference type="GO" id="GO:0030896">
    <property type="term" value="C:checkpoint clamp complex"/>
    <property type="evidence" value="ECO:0007669"/>
    <property type="project" value="InterPro"/>
</dbReference>
<dbReference type="OrthoDB" id="60092at2759"/>
<dbReference type="PANTHER" id="PTHR15237">
    <property type="entry name" value="DNA REPAIR PROTEIN RAD9"/>
    <property type="match status" value="1"/>
</dbReference>
<organism evidence="2 3">
    <name type="scientific">Streblomastix strix</name>
    <dbReference type="NCBI Taxonomy" id="222440"/>
    <lineage>
        <taxon>Eukaryota</taxon>
        <taxon>Metamonada</taxon>
        <taxon>Preaxostyla</taxon>
        <taxon>Oxymonadida</taxon>
        <taxon>Streblomastigidae</taxon>
        <taxon>Streblomastix</taxon>
    </lineage>
</organism>
<accession>A0A5J4WKX2</accession>
<dbReference type="Pfam" id="PF04139">
    <property type="entry name" value="Rad9"/>
    <property type="match status" value="1"/>
</dbReference>
<reference evidence="2 3" key="1">
    <citation type="submission" date="2019-03" db="EMBL/GenBank/DDBJ databases">
        <title>Single cell metagenomics reveals metabolic interactions within the superorganism composed of flagellate Streblomastix strix and complex community of Bacteroidetes bacteria on its surface.</title>
        <authorList>
            <person name="Treitli S.C."/>
            <person name="Kolisko M."/>
            <person name="Husnik F."/>
            <person name="Keeling P."/>
            <person name="Hampl V."/>
        </authorList>
    </citation>
    <scope>NUCLEOTIDE SEQUENCE [LARGE SCALE GENOMIC DNA]</scope>
    <source>
        <strain evidence="2">ST1C</strain>
    </source>
</reference>
<dbReference type="PANTHER" id="PTHR15237:SF0">
    <property type="entry name" value="CELL CYCLE CHECKPOINT CONTROL PROTEIN"/>
    <property type="match status" value="1"/>
</dbReference>
<gene>
    <name evidence="2" type="ORF">EZS28_009281</name>
</gene>
<dbReference type="EMBL" id="SNRW01001747">
    <property type="protein sequence ID" value="KAA6395192.1"/>
    <property type="molecule type" value="Genomic_DNA"/>
</dbReference>
<name>A0A5J4WKX2_9EUKA</name>
<evidence type="ECO:0000256" key="1">
    <source>
        <dbReference type="SAM" id="MobiDB-lite"/>
    </source>
</evidence>
<dbReference type="InterPro" id="IPR007268">
    <property type="entry name" value="Rad9/Ddc1"/>
</dbReference>
<sequence>MEGEILPTNIRIFLRAIACCAKIGDELFIDAQNDGAFIQATKVYQVSAIVSDSRYFLNIKPGGTHIEVGLVTNEGIVRRKAITLENLHTKHAISNQKGPGIIRCNPGVFDHPLFKGVAEVEMQFKRDTITMTSFIDADENRRKFVKSAITLRIAPPQFESYTLPSDDEEYQQRRRTADEEVKEYNEQQQQNNNMNQKDKQRGIKGRGNYDLNEEEEEDNNQMDGSYMQQASNIESSGIGMNSMTGKMQPIKRKREDIREQATQEPQNVTLVFCMKEFKSLLQFTTSIGSPITIIFEKPGKPLIITMEIDRFLKADFVLATLLNSEDQGEESQTQQQQ</sequence>
<protein>
    <submittedName>
        <fullName evidence="2">Uncharacterized protein</fullName>
    </submittedName>
</protein>
<dbReference type="GO" id="GO:0031573">
    <property type="term" value="P:mitotic intra-S DNA damage checkpoint signaling"/>
    <property type="evidence" value="ECO:0007669"/>
    <property type="project" value="TreeGrafter"/>
</dbReference>
<evidence type="ECO:0000313" key="2">
    <source>
        <dbReference type="EMBL" id="KAA6395192.1"/>
    </source>
</evidence>
<dbReference type="AlphaFoldDB" id="A0A5J4WKX2"/>
<comment type="caution">
    <text evidence="2">The sequence shown here is derived from an EMBL/GenBank/DDBJ whole genome shotgun (WGS) entry which is preliminary data.</text>
</comment>
<feature type="compositionally biased region" description="Basic and acidic residues" evidence="1">
    <location>
        <begin position="170"/>
        <end position="185"/>
    </location>
</feature>
<proteinExistence type="predicted"/>
<dbReference type="GO" id="GO:0000076">
    <property type="term" value="P:DNA replication checkpoint signaling"/>
    <property type="evidence" value="ECO:0007669"/>
    <property type="project" value="TreeGrafter"/>
</dbReference>
<dbReference type="GO" id="GO:0006281">
    <property type="term" value="P:DNA repair"/>
    <property type="evidence" value="ECO:0007669"/>
    <property type="project" value="TreeGrafter"/>
</dbReference>
<dbReference type="Gene3D" id="3.70.10.10">
    <property type="match status" value="1"/>
</dbReference>